<proteinExistence type="inferred from homology"/>
<accession>A0ABP6AEQ3</accession>
<dbReference type="Gene3D" id="3.30.830.10">
    <property type="entry name" value="Metalloenzyme, LuxS/M16 peptidase-like"/>
    <property type="match status" value="2"/>
</dbReference>
<feature type="domain" description="Peptidase M16 C-terminal" evidence="8">
    <location>
        <begin position="184"/>
        <end position="369"/>
    </location>
</feature>
<dbReference type="Pfam" id="PF00675">
    <property type="entry name" value="Peptidase_M16"/>
    <property type="match status" value="1"/>
</dbReference>
<keyword evidence="3" id="KW-0378">Hydrolase</keyword>
<organism evidence="9 10">
    <name type="scientific">Pilimelia columellifera subsp. columellifera</name>
    <dbReference type="NCBI Taxonomy" id="706583"/>
    <lineage>
        <taxon>Bacteria</taxon>
        <taxon>Bacillati</taxon>
        <taxon>Actinomycetota</taxon>
        <taxon>Actinomycetes</taxon>
        <taxon>Micromonosporales</taxon>
        <taxon>Micromonosporaceae</taxon>
        <taxon>Pilimelia</taxon>
    </lineage>
</organism>
<evidence type="ECO:0000259" key="8">
    <source>
        <dbReference type="Pfam" id="PF05193"/>
    </source>
</evidence>
<dbReference type="InterPro" id="IPR007863">
    <property type="entry name" value="Peptidase_M16_C"/>
</dbReference>
<gene>
    <name evidence="9" type="ORF">GCM10010201_09470</name>
</gene>
<name>A0ABP6AEQ3_9ACTN</name>
<evidence type="ECO:0000256" key="4">
    <source>
        <dbReference type="ARBA" id="ARBA00022833"/>
    </source>
</evidence>
<keyword evidence="2" id="KW-0645">Protease</keyword>
<protein>
    <submittedName>
        <fullName evidence="9">Pitrilysin family protein</fullName>
    </submittedName>
</protein>
<keyword evidence="10" id="KW-1185">Reference proteome</keyword>
<dbReference type="InterPro" id="IPR050626">
    <property type="entry name" value="Peptidase_M16"/>
</dbReference>
<dbReference type="InterPro" id="IPR011249">
    <property type="entry name" value="Metalloenz_LuxS/M16"/>
</dbReference>
<sequence>MPARTRKPVIPATAYPVERFTLDNGLRVVLSPDRSAPVVGVAVVYDVGIRSEPQGRTGFAHLFEHLMFQGSANLEKLAHFRHVQGAGGSFNGSTHLDYTDYFEILPANAVERALFLEADRMRGPALTEENLRNQVDVVKEEIRVNVLNQPYGGFPWLKLPPVMFDTFPNAHDGYGSFDDLEAATVTDAADFFDRYYACGNAVLSVCGDLDVAEATRLIERHFGDVPPRPAPTRPDFAEPDLSDERRASYTDPLAPLPAVAAGWQVPDPVRDLTGYLPFVVLAEVLTDGDASRLVRRLVHTDRTATGISGYLGFMGDAFDVREPTAMLLQAHLPPGGKVDGVLTTVDEELDRLATDGLADGELARVQARLAAHLLRECDSVLQRSLRMAVWELQRGAPGLLNELPRLLGSVTADQVRGAAATLRPGRRAIVEVVAGGAR</sequence>
<dbReference type="PANTHER" id="PTHR43690:SF17">
    <property type="entry name" value="PROTEIN YHJJ"/>
    <property type="match status" value="1"/>
</dbReference>
<evidence type="ECO:0000256" key="5">
    <source>
        <dbReference type="ARBA" id="ARBA00023049"/>
    </source>
</evidence>
<evidence type="ECO:0000256" key="6">
    <source>
        <dbReference type="SAM" id="MobiDB-lite"/>
    </source>
</evidence>
<feature type="domain" description="Peptidase M16 N-terminal" evidence="7">
    <location>
        <begin position="27"/>
        <end position="145"/>
    </location>
</feature>
<dbReference type="PANTHER" id="PTHR43690">
    <property type="entry name" value="NARDILYSIN"/>
    <property type="match status" value="1"/>
</dbReference>
<evidence type="ECO:0000256" key="1">
    <source>
        <dbReference type="ARBA" id="ARBA00007261"/>
    </source>
</evidence>
<dbReference type="SUPFAM" id="SSF63411">
    <property type="entry name" value="LuxS/MPP-like metallohydrolase"/>
    <property type="match status" value="2"/>
</dbReference>
<evidence type="ECO:0000259" key="7">
    <source>
        <dbReference type="Pfam" id="PF00675"/>
    </source>
</evidence>
<dbReference type="Pfam" id="PF05193">
    <property type="entry name" value="Peptidase_M16_C"/>
    <property type="match status" value="1"/>
</dbReference>
<comment type="similarity">
    <text evidence="1">Belongs to the peptidase M16 family.</text>
</comment>
<comment type="caution">
    <text evidence="9">The sequence shown here is derived from an EMBL/GenBank/DDBJ whole genome shotgun (WGS) entry which is preliminary data.</text>
</comment>
<dbReference type="InterPro" id="IPR011765">
    <property type="entry name" value="Pept_M16_N"/>
</dbReference>
<dbReference type="RefSeq" id="WP_344168810.1">
    <property type="nucleotide sequence ID" value="NZ_BAAARY010000003.1"/>
</dbReference>
<keyword evidence="5" id="KW-0482">Metalloprotease</keyword>
<feature type="region of interest" description="Disordered" evidence="6">
    <location>
        <begin position="222"/>
        <end position="248"/>
    </location>
</feature>
<dbReference type="EMBL" id="BAAARY010000003">
    <property type="protein sequence ID" value="GAA2515277.1"/>
    <property type="molecule type" value="Genomic_DNA"/>
</dbReference>
<dbReference type="Proteomes" id="UP001499978">
    <property type="component" value="Unassembled WGS sequence"/>
</dbReference>
<evidence type="ECO:0000313" key="10">
    <source>
        <dbReference type="Proteomes" id="UP001499978"/>
    </source>
</evidence>
<evidence type="ECO:0000256" key="3">
    <source>
        <dbReference type="ARBA" id="ARBA00022801"/>
    </source>
</evidence>
<reference evidence="10" key="1">
    <citation type="journal article" date="2019" name="Int. J. Syst. Evol. Microbiol.">
        <title>The Global Catalogue of Microorganisms (GCM) 10K type strain sequencing project: providing services to taxonomists for standard genome sequencing and annotation.</title>
        <authorList>
            <consortium name="The Broad Institute Genomics Platform"/>
            <consortium name="The Broad Institute Genome Sequencing Center for Infectious Disease"/>
            <person name="Wu L."/>
            <person name="Ma J."/>
        </authorList>
    </citation>
    <scope>NUCLEOTIDE SEQUENCE [LARGE SCALE GENOMIC DNA]</scope>
    <source>
        <strain evidence="10">JCM 3367</strain>
    </source>
</reference>
<keyword evidence="4" id="KW-0862">Zinc</keyword>
<evidence type="ECO:0000313" key="9">
    <source>
        <dbReference type="EMBL" id="GAA2515277.1"/>
    </source>
</evidence>
<evidence type="ECO:0000256" key="2">
    <source>
        <dbReference type="ARBA" id="ARBA00022670"/>
    </source>
</evidence>